<dbReference type="eggNOG" id="COG1418">
    <property type="taxonomic scope" value="Bacteria"/>
</dbReference>
<dbReference type="SUPFAM" id="SSF109604">
    <property type="entry name" value="HD-domain/PDEase-like"/>
    <property type="match status" value="1"/>
</dbReference>
<name>A0A0A7ELC0_9GAMM</name>
<dbReference type="RefSeq" id="WP_040135226.1">
    <property type="nucleotide sequence ID" value="NZ_CP009889.1"/>
</dbReference>
<feature type="domain" description="HD" evidence="1">
    <location>
        <begin position="30"/>
        <end position="128"/>
    </location>
</feature>
<dbReference type="Gene3D" id="1.10.3210.10">
    <property type="entry name" value="Hypothetical protein af1432"/>
    <property type="match status" value="1"/>
</dbReference>
<dbReference type="HOGENOM" id="CLU_101194_0_0_6"/>
<dbReference type="AlphaFoldDB" id="A0A0A7ELC0"/>
<reference evidence="2 3" key="1">
    <citation type="submission" date="2014-11" db="EMBL/GenBank/DDBJ databases">
        <title>Complete Genome Sequence of Pseudoalteromonas sp. Strain OCN003 Isolated from Kaneohe Bay, Oahu, Hawaii.</title>
        <authorList>
            <person name="Beurmann S."/>
            <person name="Videau P."/>
            <person name="Ushijima B."/>
            <person name="Smith A.M."/>
            <person name="Aeby G.S."/>
            <person name="Callahan S.M."/>
            <person name="Belcaid M."/>
        </authorList>
    </citation>
    <scope>NUCLEOTIDE SEQUENCE [LARGE SCALE GENOMIC DNA]</scope>
    <source>
        <strain evidence="2 3">OCN003</strain>
    </source>
</reference>
<dbReference type="OrthoDB" id="459260at2"/>
<dbReference type="Proteomes" id="UP000030341">
    <property type="component" value="Chromosome 2"/>
</dbReference>
<sequence>MEIVTSFKLVDEILEQFRDVISKDFDGYRNHITRMLNYCHFLLPNISEQDSKKIQIAAVFHDIALWTHDRVDYLVPSYQDCHQWLEKQGLDDWKEEIQIIIDMHHLITEYKGPYNELAEVFRKADLVDFSLGFIKNGVDKSFIKEVKRAIPNANFHKTLIRFTFIQLGRNPLNPLPMMRIKNIYKN</sequence>
<keyword evidence="3" id="KW-1185">Reference proteome</keyword>
<dbReference type="EMBL" id="CP009889">
    <property type="protein sequence ID" value="AIY66747.1"/>
    <property type="molecule type" value="Genomic_DNA"/>
</dbReference>
<dbReference type="STRING" id="1348114.OM33_16625"/>
<protein>
    <recommendedName>
        <fullName evidence="1">HD domain-containing protein</fullName>
    </recommendedName>
</protein>
<dbReference type="KEGG" id="pseo:OM33_16625"/>
<accession>A0A0A7ELC0</accession>
<proteinExistence type="predicted"/>
<evidence type="ECO:0000313" key="3">
    <source>
        <dbReference type="Proteomes" id="UP000030341"/>
    </source>
</evidence>
<dbReference type="Pfam" id="PF01966">
    <property type="entry name" value="HD"/>
    <property type="match status" value="1"/>
</dbReference>
<evidence type="ECO:0000259" key="1">
    <source>
        <dbReference type="Pfam" id="PF01966"/>
    </source>
</evidence>
<gene>
    <name evidence="2" type="ORF">OM33_16625</name>
</gene>
<dbReference type="InterPro" id="IPR006674">
    <property type="entry name" value="HD_domain"/>
</dbReference>
<organism evidence="2 3">
    <name type="scientific">Pseudoalteromonas piratica</name>
    <dbReference type="NCBI Taxonomy" id="1348114"/>
    <lineage>
        <taxon>Bacteria</taxon>
        <taxon>Pseudomonadati</taxon>
        <taxon>Pseudomonadota</taxon>
        <taxon>Gammaproteobacteria</taxon>
        <taxon>Alteromonadales</taxon>
        <taxon>Pseudoalteromonadaceae</taxon>
        <taxon>Pseudoalteromonas</taxon>
    </lineage>
</organism>
<evidence type="ECO:0000313" key="2">
    <source>
        <dbReference type="EMBL" id="AIY66747.1"/>
    </source>
</evidence>